<evidence type="ECO:0000313" key="3">
    <source>
        <dbReference type="Proteomes" id="UP000823405"/>
    </source>
</evidence>
<organism evidence="2 3">
    <name type="scientific">Linnemannia gamsii</name>
    <dbReference type="NCBI Taxonomy" id="64522"/>
    <lineage>
        <taxon>Eukaryota</taxon>
        <taxon>Fungi</taxon>
        <taxon>Fungi incertae sedis</taxon>
        <taxon>Mucoromycota</taxon>
        <taxon>Mortierellomycotina</taxon>
        <taxon>Mortierellomycetes</taxon>
        <taxon>Mortierellales</taxon>
        <taxon>Mortierellaceae</taxon>
        <taxon>Linnemannia</taxon>
    </lineage>
</organism>
<comment type="caution">
    <text evidence="2">The sequence shown here is derived from an EMBL/GenBank/DDBJ whole genome shotgun (WGS) entry which is preliminary data.</text>
</comment>
<feature type="compositionally biased region" description="Basic and acidic residues" evidence="1">
    <location>
        <begin position="117"/>
        <end position="135"/>
    </location>
</feature>
<evidence type="ECO:0000313" key="2">
    <source>
        <dbReference type="EMBL" id="KAG0313582.1"/>
    </source>
</evidence>
<dbReference type="AlphaFoldDB" id="A0A9P6R6J9"/>
<gene>
    <name evidence="2" type="ORF">BGZ97_010071</name>
</gene>
<keyword evidence="3" id="KW-1185">Reference proteome</keyword>
<dbReference type="EMBL" id="JAAAIN010000505">
    <property type="protein sequence ID" value="KAG0313582.1"/>
    <property type="molecule type" value="Genomic_DNA"/>
</dbReference>
<evidence type="ECO:0000256" key="1">
    <source>
        <dbReference type="SAM" id="MobiDB-lite"/>
    </source>
</evidence>
<feature type="compositionally biased region" description="Low complexity" evidence="1">
    <location>
        <begin position="139"/>
        <end position="148"/>
    </location>
</feature>
<dbReference type="OrthoDB" id="2404831at2759"/>
<feature type="region of interest" description="Disordered" evidence="1">
    <location>
        <begin position="114"/>
        <end position="154"/>
    </location>
</feature>
<proteinExistence type="predicted"/>
<dbReference type="Proteomes" id="UP000823405">
    <property type="component" value="Unassembled WGS sequence"/>
</dbReference>
<name>A0A9P6R6J9_9FUNG</name>
<protein>
    <submittedName>
        <fullName evidence="2">Uncharacterized protein</fullName>
    </submittedName>
</protein>
<sequence length="154" mass="17493">MMPVDNTCTICADCSELFPATGFECVLPMEFRWRHRRVALYLCLDCRLKELSINEEPSPPQVIAYSDTVYGGDVVPRITAIEAKQQYCVDVRMLESLPCKIAYPVKTAVEPGARSSRSKESRLKCPRWDKFERDGTGSGRRFSPRGRGILQRQS</sequence>
<reference evidence="2" key="1">
    <citation type="journal article" date="2020" name="Fungal Divers.">
        <title>Resolving the Mortierellaceae phylogeny through synthesis of multi-gene phylogenetics and phylogenomics.</title>
        <authorList>
            <person name="Vandepol N."/>
            <person name="Liber J."/>
            <person name="Desiro A."/>
            <person name="Na H."/>
            <person name="Kennedy M."/>
            <person name="Barry K."/>
            <person name="Grigoriev I.V."/>
            <person name="Miller A.N."/>
            <person name="O'Donnell K."/>
            <person name="Stajich J.E."/>
            <person name="Bonito G."/>
        </authorList>
    </citation>
    <scope>NUCLEOTIDE SEQUENCE</scope>
    <source>
        <strain evidence="2">NVP60</strain>
    </source>
</reference>
<accession>A0A9P6R6J9</accession>